<accession>A0ABC8QM49</accession>
<organism evidence="1 2">
    <name type="scientific">Ilex paraguariensis</name>
    <name type="common">yerba mate</name>
    <dbReference type="NCBI Taxonomy" id="185542"/>
    <lineage>
        <taxon>Eukaryota</taxon>
        <taxon>Viridiplantae</taxon>
        <taxon>Streptophyta</taxon>
        <taxon>Embryophyta</taxon>
        <taxon>Tracheophyta</taxon>
        <taxon>Spermatophyta</taxon>
        <taxon>Magnoliopsida</taxon>
        <taxon>eudicotyledons</taxon>
        <taxon>Gunneridae</taxon>
        <taxon>Pentapetalae</taxon>
        <taxon>asterids</taxon>
        <taxon>campanulids</taxon>
        <taxon>Aquifoliales</taxon>
        <taxon>Aquifoliaceae</taxon>
        <taxon>Ilex</taxon>
    </lineage>
</organism>
<protein>
    <submittedName>
        <fullName evidence="1">Uncharacterized protein</fullName>
    </submittedName>
</protein>
<dbReference type="EMBL" id="CAUOFW020000134">
    <property type="protein sequence ID" value="CAK9133724.1"/>
    <property type="molecule type" value="Genomic_DNA"/>
</dbReference>
<sequence>MASRVDSCVEYHPECGKDRKPAKRLLRGAANIVVQKGDEELDSNDDRQGSEHNCSAACREIEFREDLVYLEIGLLICIDCVHGYIFDDSTDGGSAERACRSRRSSYPQLILVMKESAAFPKMRIFGMVCTDSSLKNRLPFV</sequence>
<keyword evidence="2" id="KW-1185">Reference proteome</keyword>
<proteinExistence type="predicted"/>
<reference evidence="1 2" key="1">
    <citation type="submission" date="2024-02" db="EMBL/GenBank/DDBJ databases">
        <authorList>
            <person name="Vignale AGUSTIN F."/>
            <person name="Sosa J E."/>
            <person name="Modenutti C."/>
        </authorList>
    </citation>
    <scope>NUCLEOTIDE SEQUENCE [LARGE SCALE GENOMIC DNA]</scope>
</reference>
<gene>
    <name evidence="1" type="ORF">ILEXP_LOCUS640</name>
</gene>
<dbReference type="AlphaFoldDB" id="A0ABC8QM49"/>
<comment type="caution">
    <text evidence="1">The sequence shown here is derived from an EMBL/GenBank/DDBJ whole genome shotgun (WGS) entry which is preliminary data.</text>
</comment>
<dbReference type="Proteomes" id="UP001642360">
    <property type="component" value="Unassembled WGS sequence"/>
</dbReference>
<evidence type="ECO:0000313" key="2">
    <source>
        <dbReference type="Proteomes" id="UP001642360"/>
    </source>
</evidence>
<name>A0ABC8QM49_9AQUA</name>
<evidence type="ECO:0000313" key="1">
    <source>
        <dbReference type="EMBL" id="CAK9133724.1"/>
    </source>
</evidence>